<dbReference type="RefSeq" id="WP_171678563.1">
    <property type="nucleotide sequence ID" value="NZ_BAAAGT010000017.1"/>
</dbReference>
<evidence type="ECO:0000256" key="1">
    <source>
        <dbReference type="SAM" id="Phobius"/>
    </source>
</evidence>
<organism evidence="3 4">
    <name type="scientific">Kribbella sandramycini</name>
    <dbReference type="NCBI Taxonomy" id="60450"/>
    <lineage>
        <taxon>Bacteria</taxon>
        <taxon>Bacillati</taxon>
        <taxon>Actinomycetota</taxon>
        <taxon>Actinomycetes</taxon>
        <taxon>Propionibacteriales</taxon>
        <taxon>Kribbellaceae</taxon>
        <taxon>Kribbella</taxon>
    </lineage>
</organism>
<dbReference type="EMBL" id="JACHKF010000001">
    <property type="protein sequence ID" value="MBB6570435.1"/>
    <property type="molecule type" value="Genomic_DNA"/>
</dbReference>
<keyword evidence="4" id="KW-1185">Reference proteome</keyword>
<dbReference type="EMBL" id="JABJRC010000011">
    <property type="protein sequence ID" value="NOL45295.1"/>
    <property type="molecule type" value="Genomic_DNA"/>
</dbReference>
<reference evidence="2 5" key="2">
    <citation type="submission" date="2020-08" db="EMBL/GenBank/DDBJ databases">
        <title>Sequencing the genomes of 1000 actinobacteria strains.</title>
        <authorList>
            <person name="Klenk H.-P."/>
        </authorList>
    </citation>
    <scope>NUCLEOTIDE SEQUENCE [LARGE SCALE GENOMIC DNA]</scope>
    <source>
        <strain evidence="2 5">DSM 15626</strain>
    </source>
</reference>
<keyword evidence="2" id="KW-0347">Helicase</keyword>
<keyword evidence="2" id="KW-0067">ATP-binding</keyword>
<comment type="caution">
    <text evidence="3">The sequence shown here is derived from an EMBL/GenBank/DDBJ whole genome shotgun (WGS) entry which is preliminary data.</text>
</comment>
<name>A0A7Y4L6H0_9ACTN</name>
<dbReference type="GO" id="GO:0004386">
    <property type="term" value="F:helicase activity"/>
    <property type="evidence" value="ECO:0007669"/>
    <property type="project" value="UniProtKB-KW"/>
</dbReference>
<evidence type="ECO:0000313" key="2">
    <source>
        <dbReference type="EMBL" id="MBB6570435.1"/>
    </source>
</evidence>
<reference evidence="3 4" key="1">
    <citation type="submission" date="2020-05" db="EMBL/GenBank/DDBJ databases">
        <title>Genome sequence of Kribbella sandramycini ATCC 39419.</title>
        <authorList>
            <person name="Maclea K.S."/>
            <person name="Fair J.L."/>
        </authorList>
    </citation>
    <scope>NUCLEOTIDE SEQUENCE [LARGE SCALE GENOMIC DNA]</scope>
    <source>
        <strain evidence="3 4">ATCC 39419</strain>
    </source>
</reference>
<dbReference type="AlphaFoldDB" id="A0A7Y4L6H0"/>
<keyword evidence="2" id="KW-0547">Nucleotide-binding</keyword>
<sequence length="120" mass="12921">MGDWVRVVVVDDDAEHAERGVRQLRRRLAEHEIDTRAVEGSAPAAAKGDAVTFTEIAVALGGTGGAVSILIAILREWLGRRAPQQRVTLTIGDDSIEVDGVLTDKHGELIDAFLRKHSAS</sequence>
<evidence type="ECO:0000313" key="5">
    <source>
        <dbReference type="Proteomes" id="UP000553957"/>
    </source>
</evidence>
<keyword evidence="2" id="KW-0378">Hydrolase</keyword>
<evidence type="ECO:0000313" key="3">
    <source>
        <dbReference type="EMBL" id="NOL45295.1"/>
    </source>
</evidence>
<dbReference type="InterPro" id="IPR045428">
    <property type="entry name" value="EACC1"/>
</dbReference>
<gene>
    <name evidence="2" type="ORF">HNR71_006072</name>
    <name evidence="3" type="ORF">HPO96_34110</name>
</gene>
<keyword evidence="1" id="KW-0812">Transmembrane</keyword>
<evidence type="ECO:0000313" key="4">
    <source>
        <dbReference type="Proteomes" id="UP000534306"/>
    </source>
</evidence>
<protein>
    <submittedName>
        <fullName evidence="2">Superfamily I DNA and RNA helicase</fullName>
    </submittedName>
</protein>
<dbReference type="Proteomes" id="UP000534306">
    <property type="component" value="Unassembled WGS sequence"/>
</dbReference>
<proteinExistence type="predicted"/>
<dbReference type="Pfam" id="PF19953">
    <property type="entry name" value="EACC1"/>
    <property type="match status" value="1"/>
</dbReference>
<keyword evidence="1" id="KW-0472">Membrane</keyword>
<feature type="transmembrane region" description="Helical" evidence="1">
    <location>
        <begin position="56"/>
        <end position="74"/>
    </location>
</feature>
<dbReference type="Proteomes" id="UP000553957">
    <property type="component" value="Unassembled WGS sequence"/>
</dbReference>
<accession>A0A7Y4L6H0</accession>
<keyword evidence="1" id="KW-1133">Transmembrane helix</keyword>